<keyword evidence="3" id="KW-1185">Reference proteome</keyword>
<evidence type="ECO:0000256" key="1">
    <source>
        <dbReference type="SAM" id="MobiDB-lite"/>
    </source>
</evidence>
<dbReference type="Proteomes" id="UP000320762">
    <property type="component" value="Unassembled WGS sequence"/>
</dbReference>
<sequence length="238" mass="25955">MDEEYEHDEDVDIDISSDPPTGHVVPIMTGHLSFAEEEDGEFVDEDYLVQHPHDVPPPESEGRYSSFTSSSDSDVDDVTYTDRPYLAQQQLEQMRARTRNADESSDSVDGEEPHAYVEEIADDVTGFEDDIPDDEDEEEDDDDTERPHLYVPKAEQSALSAMDEPPQPDVPTSLAPPPLSQPTSSPMSNSPSVGTLRSVLKINRSARAPSHQLPRARAVTGGSTVAASAFPTAASMGP</sequence>
<feature type="compositionally biased region" description="Acidic residues" evidence="1">
    <location>
        <begin position="1"/>
        <end position="15"/>
    </location>
</feature>
<evidence type="ECO:0000313" key="3">
    <source>
        <dbReference type="Proteomes" id="UP000320762"/>
    </source>
</evidence>
<organism evidence="2 3">
    <name type="scientific">Schizophyllum amplum</name>
    <dbReference type="NCBI Taxonomy" id="97359"/>
    <lineage>
        <taxon>Eukaryota</taxon>
        <taxon>Fungi</taxon>
        <taxon>Dikarya</taxon>
        <taxon>Basidiomycota</taxon>
        <taxon>Agaricomycotina</taxon>
        <taxon>Agaricomycetes</taxon>
        <taxon>Agaricomycetidae</taxon>
        <taxon>Agaricales</taxon>
        <taxon>Schizophyllaceae</taxon>
        <taxon>Schizophyllum</taxon>
    </lineage>
</organism>
<proteinExistence type="predicted"/>
<feature type="compositionally biased region" description="Acidic residues" evidence="1">
    <location>
        <begin position="119"/>
        <end position="144"/>
    </location>
</feature>
<protein>
    <submittedName>
        <fullName evidence="2">Uncharacterized protein</fullName>
    </submittedName>
</protein>
<dbReference type="EMBL" id="VDMD01000018">
    <property type="protein sequence ID" value="TRM61161.1"/>
    <property type="molecule type" value="Genomic_DNA"/>
</dbReference>
<dbReference type="AlphaFoldDB" id="A0A550C8M6"/>
<evidence type="ECO:0000313" key="2">
    <source>
        <dbReference type="EMBL" id="TRM61161.1"/>
    </source>
</evidence>
<gene>
    <name evidence="2" type="ORF">BD626DRAFT_91080</name>
</gene>
<reference evidence="2 3" key="1">
    <citation type="journal article" date="2019" name="New Phytol.">
        <title>Comparative genomics reveals unique wood-decay strategies and fruiting body development in the Schizophyllaceae.</title>
        <authorList>
            <person name="Almasi E."/>
            <person name="Sahu N."/>
            <person name="Krizsan K."/>
            <person name="Balint B."/>
            <person name="Kovacs G.M."/>
            <person name="Kiss B."/>
            <person name="Cseklye J."/>
            <person name="Drula E."/>
            <person name="Henrissat B."/>
            <person name="Nagy I."/>
            <person name="Chovatia M."/>
            <person name="Adam C."/>
            <person name="LaButti K."/>
            <person name="Lipzen A."/>
            <person name="Riley R."/>
            <person name="Grigoriev I.V."/>
            <person name="Nagy L.G."/>
        </authorList>
    </citation>
    <scope>NUCLEOTIDE SEQUENCE [LARGE SCALE GENOMIC DNA]</scope>
    <source>
        <strain evidence="2 3">NL-1724</strain>
    </source>
</reference>
<feature type="region of interest" description="Disordered" evidence="1">
    <location>
        <begin position="43"/>
        <end position="223"/>
    </location>
</feature>
<accession>A0A550C8M6</accession>
<name>A0A550C8M6_9AGAR</name>
<feature type="compositionally biased region" description="Polar residues" evidence="1">
    <location>
        <begin position="181"/>
        <end position="195"/>
    </location>
</feature>
<feature type="region of interest" description="Disordered" evidence="1">
    <location>
        <begin position="1"/>
        <end position="23"/>
    </location>
</feature>
<feature type="compositionally biased region" description="Pro residues" evidence="1">
    <location>
        <begin position="165"/>
        <end position="180"/>
    </location>
</feature>
<feature type="compositionally biased region" description="Basic and acidic residues" evidence="1">
    <location>
        <begin position="51"/>
        <end position="62"/>
    </location>
</feature>
<comment type="caution">
    <text evidence="2">The sequence shown here is derived from an EMBL/GenBank/DDBJ whole genome shotgun (WGS) entry which is preliminary data.</text>
</comment>